<comment type="similarity">
    <text evidence="1 7">Belongs to the beta-class carbonic anhydrase family.</text>
</comment>
<dbReference type="KEGG" id="tho:SP60_04675"/>
<feature type="binding site" evidence="6">
    <location>
        <position position="52"/>
    </location>
    <ligand>
        <name>Zn(2+)</name>
        <dbReference type="ChEBI" id="CHEBI:29105"/>
    </ligand>
</feature>
<dbReference type="PANTHER" id="PTHR11002:SF79">
    <property type="entry name" value="CARBONIC ANHYDRASE 2"/>
    <property type="match status" value="1"/>
</dbReference>
<dbReference type="EC" id="4.2.1.1" evidence="2 7"/>
<dbReference type="Pfam" id="PF00484">
    <property type="entry name" value="Pro_CA"/>
    <property type="match status" value="1"/>
</dbReference>
<evidence type="ECO:0000256" key="7">
    <source>
        <dbReference type="RuleBase" id="RU003956"/>
    </source>
</evidence>
<dbReference type="SUPFAM" id="SSF53056">
    <property type="entry name" value="beta-carbonic anhydrase, cab"/>
    <property type="match status" value="1"/>
</dbReference>
<accession>A0A0M4PAD7</accession>
<evidence type="ECO:0000256" key="1">
    <source>
        <dbReference type="ARBA" id="ARBA00006217"/>
    </source>
</evidence>
<comment type="cofactor">
    <cofactor evidence="6">
        <name>Zn(2+)</name>
        <dbReference type="ChEBI" id="CHEBI:29105"/>
    </cofactor>
    <text evidence="6">Binds 1 zinc ion per subunit.</text>
</comment>
<evidence type="ECO:0000256" key="2">
    <source>
        <dbReference type="ARBA" id="ARBA00012925"/>
    </source>
</evidence>
<dbReference type="GO" id="GO:0015976">
    <property type="term" value="P:carbon utilization"/>
    <property type="evidence" value="ECO:0007669"/>
    <property type="project" value="InterPro"/>
</dbReference>
<name>A0A0M4PAD7_9GAMM</name>
<dbReference type="Proteomes" id="UP000058020">
    <property type="component" value="Chromosome"/>
</dbReference>
<dbReference type="PATRIC" id="fig|1705394.5.peg.936"/>
<dbReference type="InterPro" id="IPR015892">
    <property type="entry name" value="Carbonic_anhydrase_CS"/>
</dbReference>
<proteinExistence type="inferred from homology"/>
<dbReference type="InterPro" id="IPR036874">
    <property type="entry name" value="Carbonic_anhydrase_sf"/>
</dbReference>
<dbReference type="PROSITE" id="PS00704">
    <property type="entry name" value="PROK_CO2_ANHYDRASE_1"/>
    <property type="match status" value="1"/>
</dbReference>
<dbReference type="STRING" id="1705394.SP60_04675"/>
<sequence>MKDFVANNKHLKKLVEGNKRYIASHLQHPDQSSERRFELKYGQHPFAIILGCSDSRVPPEVIFDQGLGDLYVVRVAGNVLDEVVMASIEYAVLHVGVSLIMVMGHSQCGAVQAACAHEQLEGSLPALVQAFNPVLEQVKGQPGNLAENVALANVVHVAEKLKQTGVHFLKMFDENQLTIVPAYYDIDTGKVELLSE</sequence>
<dbReference type="GO" id="GO:0004089">
    <property type="term" value="F:carbonate dehydratase activity"/>
    <property type="evidence" value="ECO:0007669"/>
    <property type="project" value="UniProtKB-UniRule"/>
</dbReference>
<feature type="binding site" evidence="6">
    <location>
        <position position="108"/>
    </location>
    <ligand>
        <name>Zn(2+)</name>
        <dbReference type="ChEBI" id="CHEBI:29105"/>
    </ligand>
</feature>
<gene>
    <name evidence="8" type="ORF">SP60_04675</name>
</gene>
<keyword evidence="4 7" id="KW-0456">Lyase</keyword>
<evidence type="ECO:0000313" key="9">
    <source>
        <dbReference type="Proteomes" id="UP000058020"/>
    </source>
</evidence>
<evidence type="ECO:0000256" key="5">
    <source>
        <dbReference type="ARBA" id="ARBA00048348"/>
    </source>
</evidence>
<protein>
    <recommendedName>
        <fullName evidence="2 7">Carbonic anhydrase</fullName>
        <ecNumber evidence="2 7">4.2.1.1</ecNumber>
    </recommendedName>
    <alternativeName>
        <fullName evidence="7">Carbonate dehydratase</fullName>
    </alternativeName>
</protein>
<comment type="catalytic activity">
    <reaction evidence="5 7">
        <text>hydrogencarbonate + H(+) = CO2 + H2O</text>
        <dbReference type="Rhea" id="RHEA:10748"/>
        <dbReference type="ChEBI" id="CHEBI:15377"/>
        <dbReference type="ChEBI" id="CHEBI:15378"/>
        <dbReference type="ChEBI" id="CHEBI:16526"/>
        <dbReference type="ChEBI" id="CHEBI:17544"/>
        <dbReference type="EC" id="4.2.1.1"/>
    </reaction>
</comment>
<keyword evidence="6" id="KW-0479">Metal-binding</keyword>
<comment type="function">
    <text evidence="7">Reversible hydration of carbon dioxide.</text>
</comment>
<feature type="binding site" evidence="6">
    <location>
        <position position="54"/>
    </location>
    <ligand>
        <name>Zn(2+)</name>
        <dbReference type="ChEBI" id="CHEBI:29105"/>
    </ligand>
</feature>
<dbReference type="PANTHER" id="PTHR11002">
    <property type="entry name" value="CARBONIC ANHYDRASE"/>
    <property type="match status" value="1"/>
</dbReference>
<keyword evidence="3 6" id="KW-0862">Zinc</keyword>
<dbReference type="EMBL" id="CP010552">
    <property type="protein sequence ID" value="ALE53234.1"/>
    <property type="molecule type" value="Genomic_DNA"/>
</dbReference>
<dbReference type="SMART" id="SM00947">
    <property type="entry name" value="Pro_CA"/>
    <property type="match status" value="1"/>
</dbReference>
<dbReference type="InterPro" id="IPR001765">
    <property type="entry name" value="Carbonic_anhydrase"/>
</dbReference>
<dbReference type="OrthoDB" id="9797527at2"/>
<evidence type="ECO:0000256" key="4">
    <source>
        <dbReference type="ARBA" id="ARBA00023239"/>
    </source>
</evidence>
<dbReference type="RefSeq" id="WP_158403332.1">
    <property type="nucleotide sequence ID" value="NZ_CP010552.1"/>
</dbReference>
<dbReference type="Gene3D" id="3.40.1050.10">
    <property type="entry name" value="Carbonic anhydrase"/>
    <property type="match status" value="1"/>
</dbReference>
<keyword evidence="9" id="KW-1185">Reference proteome</keyword>
<evidence type="ECO:0000313" key="8">
    <source>
        <dbReference type="EMBL" id="ALE53234.1"/>
    </source>
</evidence>
<evidence type="ECO:0000256" key="3">
    <source>
        <dbReference type="ARBA" id="ARBA00022833"/>
    </source>
</evidence>
<dbReference type="CDD" id="cd03378">
    <property type="entry name" value="beta_CA_cladeC"/>
    <property type="match status" value="1"/>
</dbReference>
<dbReference type="AlphaFoldDB" id="A0A0M4PAD7"/>
<reference evidence="8 9" key="1">
    <citation type="journal article" date="2015" name="Genome Announc.">
        <title>Genome Sequence of 'Candidatus Thioglobus autotrophica' Strain EF1, a Chemoautotroph from the SUP05 Clade of Marine Gammaproteobacteria.</title>
        <authorList>
            <person name="Shah V."/>
            <person name="Morris R.M."/>
        </authorList>
    </citation>
    <scope>NUCLEOTIDE SEQUENCE [LARGE SCALE GENOMIC DNA]</scope>
    <source>
        <strain evidence="8 9">EF1</strain>
    </source>
</reference>
<dbReference type="GO" id="GO:0008270">
    <property type="term" value="F:zinc ion binding"/>
    <property type="evidence" value="ECO:0007669"/>
    <property type="project" value="UniProtKB-UniRule"/>
</dbReference>
<feature type="binding site" evidence="6">
    <location>
        <position position="105"/>
    </location>
    <ligand>
        <name>Zn(2+)</name>
        <dbReference type="ChEBI" id="CHEBI:29105"/>
    </ligand>
</feature>
<evidence type="ECO:0000256" key="6">
    <source>
        <dbReference type="PIRSR" id="PIRSR601765-1"/>
    </source>
</evidence>
<organism evidence="8 9">
    <name type="scientific">Candidatus Thioglobus autotrophicus</name>
    <dbReference type="NCBI Taxonomy" id="1705394"/>
    <lineage>
        <taxon>Bacteria</taxon>
        <taxon>Pseudomonadati</taxon>
        <taxon>Pseudomonadota</taxon>
        <taxon>Gammaproteobacteria</taxon>
        <taxon>Candidatus Pseudothioglobaceae</taxon>
        <taxon>Candidatus Thioglobus</taxon>
    </lineage>
</organism>
<dbReference type="PROSITE" id="PS00705">
    <property type="entry name" value="PROK_CO2_ANHYDRASE_2"/>
    <property type="match status" value="1"/>
</dbReference>